<dbReference type="HOGENOM" id="CLU_555683_0_0_1"/>
<gene>
    <name evidence="1" type="ORF">GLOTRDRAFT_134538</name>
</gene>
<dbReference type="GeneID" id="19303077"/>
<dbReference type="STRING" id="670483.S7RBT0"/>
<name>S7RBT0_GLOTA</name>
<dbReference type="eggNOG" id="ENOG502SJ45">
    <property type="taxonomic scope" value="Eukaryota"/>
</dbReference>
<keyword evidence="2" id="KW-1185">Reference proteome</keyword>
<dbReference type="Proteomes" id="UP000030669">
    <property type="component" value="Unassembled WGS sequence"/>
</dbReference>
<dbReference type="OrthoDB" id="2689033at2759"/>
<dbReference type="RefSeq" id="XP_007871695.1">
    <property type="nucleotide sequence ID" value="XM_007873504.1"/>
</dbReference>
<reference evidence="1 2" key="1">
    <citation type="journal article" date="2012" name="Science">
        <title>The Paleozoic origin of enzymatic lignin decomposition reconstructed from 31 fungal genomes.</title>
        <authorList>
            <person name="Floudas D."/>
            <person name="Binder M."/>
            <person name="Riley R."/>
            <person name="Barry K."/>
            <person name="Blanchette R.A."/>
            <person name="Henrissat B."/>
            <person name="Martinez A.T."/>
            <person name="Otillar R."/>
            <person name="Spatafora J.W."/>
            <person name="Yadav J.S."/>
            <person name="Aerts A."/>
            <person name="Benoit I."/>
            <person name="Boyd A."/>
            <person name="Carlson A."/>
            <person name="Copeland A."/>
            <person name="Coutinho P.M."/>
            <person name="de Vries R.P."/>
            <person name="Ferreira P."/>
            <person name="Findley K."/>
            <person name="Foster B."/>
            <person name="Gaskell J."/>
            <person name="Glotzer D."/>
            <person name="Gorecki P."/>
            <person name="Heitman J."/>
            <person name="Hesse C."/>
            <person name="Hori C."/>
            <person name="Igarashi K."/>
            <person name="Jurgens J.A."/>
            <person name="Kallen N."/>
            <person name="Kersten P."/>
            <person name="Kohler A."/>
            <person name="Kuees U."/>
            <person name="Kumar T.K.A."/>
            <person name="Kuo A."/>
            <person name="LaButti K."/>
            <person name="Larrondo L.F."/>
            <person name="Lindquist E."/>
            <person name="Ling A."/>
            <person name="Lombard V."/>
            <person name="Lucas S."/>
            <person name="Lundell T."/>
            <person name="Martin R."/>
            <person name="McLaughlin D.J."/>
            <person name="Morgenstern I."/>
            <person name="Morin E."/>
            <person name="Murat C."/>
            <person name="Nagy L.G."/>
            <person name="Nolan M."/>
            <person name="Ohm R.A."/>
            <person name="Patyshakuliyeva A."/>
            <person name="Rokas A."/>
            <person name="Ruiz-Duenas F.J."/>
            <person name="Sabat G."/>
            <person name="Salamov A."/>
            <person name="Samejima M."/>
            <person name="Schmutz J."/>
            <person name="Slot J.C."/>
            <person name="St John F."/>
            <person name="Stenlid J."/>
            <person name="Sun H."/>
            <person name="Sun S."/>
            <person name="Syed K."/>
            <person name="Tsang A."/>
            <person name="Wiebenga A."/>
            <person name="Young D."/>
            <person name="Pisabarro A."/>
            <person name="Eastwood D.C."/>
            <person name="Martin F."/>
            <person name="Cullen D."/>
            <person name="Grigoriev I.V."/>
            <person name="Hibbett D.S."/>
        </authorList>
    </citation>
    <scope>NUCLEOTIDE SEQUENCE [LARGE SCALE GENOMIC DNA]</scope>
    <source>
        <strain evidence="1 2">ATCC 11539</strain>
    </source>
</reference>
<dbReference type="AlphaFoldDB" id="S7RBT0"/>
<accession>S7RBT0</accession>
<sequence length="520" mass="59546">MPARGSKKSVDPCFEEISDDRYRCKPCDLYTGSIRSLGRTALTAHLTYITHQNAVKHMNRVVAEQREEEQSARAADNISEEAVLRAWCRPSRAANRASEKPSKPSYSLYQDNIIVEMGGISTGAMYNQLQDEYRDFTLSTSIRMGASLGIESDRERAQRDGFCDEELIDSFSTNVMQDMQTAAFTADPNEDESHAKQHGFTGYRASTPSEEWFPYPNKTTFLLDTLDNLPRLRISDNLMQVFLWVMREAGAAQVPSFDAFRKLQDKLRKESGIKTVKCRSPLGNNFYMNDIGAIIAKDYSNPLTRPLMVHYPHETSGPISGVWHGEKLLKETPLEHLCPHYLDDFGNYYYVNEIAMVRSGNFVIPRRWKLRDGKELWADAWPVTPNNDGTATYLIDDQRLVNIKAADLILNYFDLCERRQLPPCCERSKHHLSAMPNSLHRLAQGEPLYSSWITVWADDVSANRSKSWNKHWNLYITHGNLPRKLLQQEFHVHFASTSPNATVAEQFAAMKRMIEYVFAY</sequence>
<protein>
    <submittedName>
        <fullName evidence="1">Uncharacterized protein</fullName>
    </submittedName>
</protein>
<organism evidence="1 2">
    <name type="scientific">Gloeophyllum trabeum (strain ATCC 11539 / FP-39264 / Madison 617)</name>
    <name type="common">Brown rot fungus</name>
    <dbReference type="NCBI Taxonomy" id="670483"/>
    <lineage>
        <taxon>Eukaryota</taxon>
        <taxon>Fungi</taxon>
        <taxon>Dikarya</taxon>
        <taxon>Basidiomycota</taxon>
        <taxon>Agaricomycotina</taxon>
        <taxon>Agaricomycetes</taxon>
        <taxon>Gloeophyllales</taxon>
        <taxon>Gloeophyllaceae</taxon>
        <taxon>Gloeophyllum</taxon>
    </lineage>
</organism>
<proteinExistence type="predicted"/>
<dbReference type="KEGG" id="gtr:GLOTRDRAFT_134538"/>
<dbReference type="EMBL" id="KB469562">
    <property type="protein sequence ID" value="EPQ49849.1"/>
    <property type="molecule type" value="Genomic_DNA"/>
</dbReference>
<evidence type="ECO:0000313" key="1">
    <source>
        <dbReference type="EMBL" id="EPQ49849.1"/>
    </source>
</evidence>
<evidence type="ECO:0000313" key="2">
    <source>
        <dbReference type="Proteomes" id="UP000030669"/>
    </source>
</evidence>